<sequence length="229" mass="26511">TKENWRKEHKSVQGFIVDASLSVLNFCIALKKLRTKQTKDEPAEYDTLLAKGMKEAKGKCQEQTAERQRLYLLRASTSKSESILDNDCESVPRRRFQSISKGKRYLFYKAIWIQVLQQIGTAEILDLKLFPDMVTPGKRGAQMLDFYISIRLAEFTEIMDSIVPQHKHTDMPMEIVISQRQVIEIEHTEVHVKMQMPRSIMAGVPMIHESKMAIQPVEVFRLPNMFPVE</sequence>
<dbReference type="AlphaFoldDB" id="A0A4U1EG74"/>
<proteinExistence type="predicted"/>
<organism evidence="1 2">
    <name type="scientific">Monodon monoceros</name>
    <name type="common">Narwhal</name>
    <name type="synonym">Ceratodon monodon</name>
    <dbReference type="NCBI Taxonomy" id="40151"/>
    <lineage>
        <taxon>Eukaryota</taxon>
        <taxon>Metazoa</taxon>
        <taxon>Chordata</taxon>
        <taxon>Craniata</taxon>
        <taxon>Vertebrata</taxon>
        <taxon>Euteleostomi</taxon>
        <taxon>Mammalia</taxon>
        <taxon>Eutheria</taxon>
        <taxon>Laurasiatheria</taxon>
        <taxon>Artiodactyla</taxon>
        <taxon>Whippomorpha</taxon>
        <taxon>Cetacea</taxon>
        <taxon>Odontoceti</taxon>
        <taxon>Monodontidae</taxon>
        <taxon>Monodon</taxon>
    </lineage>
</organism>
<gene>
    <name evidence="1" type="ORF">EI555_021068</name>
</gene>
<evidence type="ECO:0000313" key="2">
    <source>
        <dbReference type="Proteomes" id="UP000308365"/>
    </source>
</evidence>
<name>A0A4U1EG74_MONMO</name>
<accession>A0A4U1EG74</accession>
<reference evidence="2" key="1">
    <citation type="journal article" date="2019" name="IScience">
        <title>Narwhal Genome Reveals Long-Term Low Genetic Diversity despite Current Large Abundance Size.</title>
        <authorList>
            <person name="Westbury M.V."/>
            <person name="Petersen B."/>
            <person name="Garde E."/>
            <person name="Heide-Jorgensen M.P."/>
            <person name="Lorenzen E.D."/>
        </authorList>
    </citation>
    <scope>NUCLEOTIDE SEQUENCE [LARGE SCALE GENOMIC DNA]</scope>
</reference>
<feature type="non-terminal residue" evidence="1">
    <location>
        <position position="229"/>
    </location>
</feature>
<dbReference type="Proteomes" id="UP000308365">
    <property type="component" value="Unassembled WGS sequence"/>
</dbReference>
<dbReference type="Gene3D" id="1.20.5.2650">
    <property type="match status" value="1"/>
</dbReference>
<dbReference type="EMBL" id="RWIC01001654">
    <property type="protein sequence ID" value="TKC34993.1"/>
    <property type="molecule type" value="Genomic_DNA"/>
</dbReference>
<comment type="caution">
    <text evidence="1">The sequence shown here is derived from an EMBL/GenBank/DDBJ whole genome shotgun (WGS) entry which is preliminary data.</text>
</comment>
<protein>
    <submittedName>
        <fullName evidence="1">Uncharacterized protein</fullName>
    </submittedName>
</protein>
<evidence type="ECO:0000313" key="1">
    <source>
        <dbReference type="EMBL" id="TKC34993.1"/>
    </source>
</evidence>
<feature type="non-terminal residue" evidence="1">
    <location>
        <position position="1"/>
    </location>
</feature>